<reference evidence="2" key="1">
    <citation type="submission" date="2013-04" db="EMBL/GenBank/DDBJ databases">
        <title>Characterization of selenoproteins from Amblyomma maculatum.</title>
        <authorList>
            <person name="Adamson S.W."/>
            <person name="Browning R.E."/>
            <person name="Karim S."/>
        </authorList>
    </citation>
    <scope>NUCLEOTIDE SEQUENCE</scope>
    <source>
        <tissue evidence="2">Salivary gland</tissue>
    </source>
</reference>
<evidence type="ECO:0000313" key="2">
    <source>
        <dbReference type="EMBL" id="AGP03157.1"/>
    </source>
</evidence>
<evidence type="ECO:0000256" key="1">
    <source>
        <dbReference type="SAM" id="Phobius"/>
    </source>
</evidence>
<dbReference type="PANTHER" id="PTHR16213">
    <property type="entry name" value="SELENOPROTEIN N"/>
    <property type="match status" value="1"/>
</dbReference>
<dbReference type="GO" id="GO:0055074">
    <property type="term" value="P:calcium ion homeostasis"/>
    <property type="evidence" value="ECO:0007669"/>
    <property type="project" value="TreeGrafter"/>
</dbReference>
<evidence type="ECO:0008006" key="3">
    <source>
        <dbReference type="Google" id="ProtNLM"/>
    </source>
</evidence>
<proteinExistence type="evidence at transcript level"/>
<feature type="transmembrane region" description="Helical" evidence="1">
    <location>
        <begin position="55"/>
        <end position="72"/>
    </location>
</feature>
<name>A0A023HQK8_AMBMU</name>
<feature type="transmembrane region" description="Helical" evidence="1">
    <location>
        <begin position="7"/>
        <end position="27"/>
    </location>
</feature>
<accession>A0A023HQK8</accession>
<sequence length="369" mass="41317">MTTSWQFGPAVVIGSALLAFAAVIFSLSCLSNEHQNYGLQDCYIFLDRFITPDVNYLYASVGSLFASVASFGRDSRRLESRNVTIRSFFRGIDVRSLSKNVAEELLSDPESNLQSLLSWNEPHQGTKILPLSMFSTFLPPQSNNYGDPWWLLEGKGLPHSDGHVDGSIYTPPIYNTSAEALLGELFGMFHQNVFLITRASPAGTAAVVARSANGTLDIVFRSHIEFQISSPPQRPLWFTPAQFRGRVVIREDGSILHHFEAYVPADRQLNVDLEWLVQQHKGNTQNTEVDIGKVTEMCLSLDTVDGCSLSKQWASEGIAVEAFRKLDQMFFPFLQVPYYNLSAVVREAWSRQKLVHSIITWGPLDDQSC</sequence>
<protein>
    <recommendedName>
        <fullName evidence="3">Selenoprotein n</fullName>
    </recommendedName>
</protein>
<dbReference type="EMBL" id="KC989560">
    <property type="protein sequence ID" value="AGP03157.1"/>
    <property type="molecule type" value="mRNA"/>
</dbReference>
<dbReference type="AlphaFoldDB" id="A0A023HQK8"/>
<keyword evidence="1" id="KW-0472">Membrane</keyword>
<dbReference type="PANTHER" id="PTHR16213:SF78">
    <property type="entry name" value="SELENOPROTEIN N"/>
    <property type="match status" value="1"/>
</dbReference>
<keyword evidence="1" id="KW-1133">Transmembrane helix</keyword>
<keyword evidence="1" id="KW-0812">Transmembrane</keyword>
<dbReference type="GO" id="GO:0005789">
    <property type="term" value="C:endoplasmic reticulum membrane"/>
    <property type="evidence" value="ECO:0007669"/>
    <property type="project" value="TreeGrafter"/>
</dbReference>
<organism evidence="2">
    <name type="scientific">Amblyomma maculatum</name>
    <name type="common">Gulf Coast tick</name>
    <dbReference type="NCBI Taxonomy" id="34609"/>
    <lineage>
        <taxon>Eukaryota</taxon>
        <taxon>Metazoa</taxon>
        <taxon>Ecdysozoa</taxon>
        <taxon>Arthropoda</taxon>
        <taxon>Chelicerata</taxon>
        <taxon>Arachnida</taxon>
        <taxon>Acari</taxon>
        <taxon>Parasitiformes</taxon>
        <taxon>Ixodida</taxon>
        <taxon>Ixodoidea</taxon>
        <taxon>Ixodidae</taxon>
        <taxon>Amblyomminae</taxon>
        <taxon>Amblyomma</taxon>
    </lineage>
</organism>